<accession>A0A1E3QAR5</accession>
<evidence type="ECO:0000313" key="4">
    <source>
        <dbReference type="Proteomes" id="UP000094385"/>
    </source>
</evidence>
<feature type="domain" description="SAP" evidence="2">
    <location>
        <begin position="3"/>
        <end position="37"/>
    </location>
</feature>
<gene>
    <name evidence="3" type="ORF">LIPSTDRAFT_109658</name>
</gene>
<dbReference type="PROSITE" id="PS50800">
    <property type="entry name" value="SAP"/>
    <property type="match status" value="1"/>
</dbReference>
<dbReference type="InterPro" id="IPR034257">
    <property type="entry name" value="Acinus_RRM"/>
</dbReference>
<feature type="compositionally biased region" description="Basic and acidic residues" evidence="1">
    <location>
        <begin position="184"/>
        <end position="205"/>
    </location>
</feature>
<dbReference type="SUPFAM" id="SSF68906">
    <property type="entry name" value="SAP domain"/>
    <property type="match status" value="1"/>
</dbReference>
<keyword evidence="4" id="KW-1185">Reference proteome</keyword>
<evidence type="ECO:0000313" key="3">
    <source>
        <dbReference type="EMBL" id="ODQ74761.1"/>
    </source>
</evidence>
<dbReference type="OrthoDB" id="5348404at2759"/>
<feature type="compositionally biased region" description="Basic and acidic residues" evidence="1">
    <location>
        <begin position="102"/>
        <end position="124"/>
    </location>
</feature>
<feature type="region of interest" description="Disordered" evidence="1">
    <location>
        <begin position="38"/>
        <end position="219"/>
    </location>
</feature>
<dbReference type="Pfam" id="PF02037">
    <property type="entry name" value="SAP"/>
    <property type="match status" value="1"/>
</dbReference>
<dbReference type="EMBL" id="KV454291">
    <property type="protein sequence ID" value="ODQ74761.1"/>
    <property type="molecule type" value="Genomic_DNA"/>
</dbReference>
<dbReference type="Gene3D" id="1.10.720.30">
    <property type="entry name" value="SAP domain"/>
    <property type="match status" value="1"/>
</dbReference>
<feature type="compositionally biased region" description="Basic and acidic residues" evidence="1">
    <location>
        <begin position="140"/>
        <end position="151"/>
    </location>
</feature>
<dbReference type="InterPro" id="IPR036361">
    <property type="entry name" value="SAP_dom_sf"/>
</dbReference>
<dbReference type="CDD" id="cd12432">
    <property type="entry name" value="RRM_ACINU"/>
    <property type="match status" value="1"/>
</dbReference>
<dbReference type="InterPro" id="IPR003034">
    <property type="entry name" value="SAP_dom"/>
</dbReference>
<proteinExistence type="predicted"/>
<dbReference type="PANTHER" id="PTHR47031:SF3">
    <property type="entry name" value="SAP DOMAIN-CONTAINING PROTEIN"/>
    <property type="match status" value="1"/>
</dbReference>
<evidence type="ECO:0000256" key="1">
    <source>
        <dbReference type="SAM" id="MobiDB-lite"/>
    </source>
</evidence>
<feature type="compositionally biased region" description="Low complexity" evidence="1">
    <location>
        <begin position="50"/>
        <end position="60"/>
    </location>
</feature>
<protein>
    <recommendedName>
        <fullName evidence="2">SAP domain-containing protein</fullName>
    </recommendedName>
</protein>
<dbReference type="PANTHER" id="PTHR47031">
    <property type="entry name" value="SAP DNA-BINDING DOMAIN-CONTAINING PROTEIN"/>
    <property type="match status" value="1"/>
</dbReference>
<dbReference type="AlphaFoldDB" id="A0A1E3QAR5"/>
<dbReference type="Proteomes" id="UP000094385">
    <property type="component" value="Unassembled WGS sequence"/>
</dbReference>
<organism evidence="3 4">
    <name type="scientific">Lipomyces starkeyi NRRL Y-11557</name>
    <dbReference type="NCBI Taxonomy" id="675824"/>
    <lineage>
        <taxon>Eukaryota</taxon>
        <taxon>Fungi</taxon>
        <taxon>Dikarya</taxon>
        <taxon>Ascomycota</taxon>
        <taxon>Saccharomycotina</taxon>
        <taxon>Lipomycetes</taxon>
        <taxon>Lipomycetales</taxon>
        <taxon>Lipomycetaceae</taxon>
        <taxon>Lipomyces</taxon>
    </lineage>
</organism>
<sequence>MDYSKLKVVELKEELKNRGLSTGGLKKDLVQRLTEADAVSAVEPNEPTEEQAQVTEQAAEGASALDASEVEPPRPTSESAKGKQASAQITDSEPEGTVTKAADLDKVPELELKPEPEEPAKDEVPEQTLLTDKSAPANETPERPAEAEIKQDSITTEESNPMEVLELSMVTKRKASFDAEVEDSSLKRVKNESRYDQRMAEREPEPSGTTEPTKEEMKVDEKLVTVDRNPNTPMEKYRPTKSVYMQNFSRPLNIPSLKTHLETVAGSKLVKFWIDSIRTHCYAIFESVEAATKVREDIYGQTFPLEEKGRKKLIAEYIPDSKVDEWIAFEESDQGRLRKWEVAFGDGLSNDVDTDEIKLIEAGTKPTNNGPSFRDRLNPRNSPWVDTTRDIRIADSSTANLANVKVKTLSELFKKTKAKPSLYYCEAPEDVVKERLRKLQQ</sequence>
<dbReference type="SMART" id="SM00513">
    <property type="entry name" value="SAP"/>
    <property type="match status" value="1"/>
</dbReference>
<evidence type="ECO:0000259" key="2">
    <source>
        <dbReference type="PROSITE" id="PS50800"/>
    </source>
</evidence>
<reference evidence="3 4" key="1">
    <citation type="journal article" date="2016" name="Proc. Natl. Acad. Sci. U.S.A.">
        <title>Comparative genomics of biotechnologically important yeasts.</title>
        <authorList>
            <person name="Riley R."/>
            <person name="Haridas S."/>
            <person name="Wolfe K.H."/>
            <person name="Lopes M.R."/>
            <person name="Hittinger C.T."/>
            <person name="Goeker M."/>
            <person name="Salamov A.A."/>
            <person name="Wisecaver J.H."/>
            <person name="Long T.M."/>
            <person name="Calvey C.H."/>
            <person name="Aerts A.L."/>
            <person name="Barry K.W."/>
            <person name="Choi C."/>
            <person name="Clum A."/>
            <person name="Coughlan A.Y."/>
            <person name="Deshpande S."/>
            <person name="Douglass A.P."/>
            <person name="Hanson S.J."/>
            <person name="Klenk H.-P."/>
            <person name="LaButti K.M."/>
            <person name="Lapidus A."/>
            <person name="Lindquist E.A."/>
            <person name="Lipzen A.M."/>
            <person name="Meier-Kolthoff J.P."/>
            <person name="Ohm R.A."/>
            <person name="Otillar R.P."/>
            <person name="Pangilinan J.L."/>
            <person name="Peng Y."/>
            <person name="Rokas A."/>
            <person name="Rosa C.A."/>
            <person name="Scheuner C."/>
            <person name="Sibirny A.A."/>
            <person name="Slot J.C."/>
            <person name="Stielow J.B."/>
            <person name="Sun H."/>
            <person name="Kurtzman C.P."/>
            <person name="Blackwell M."/>
            <person name="Grigoriev I.V."/>
            <person name="Jeffries T.W."/>
        </authorList>
    </citation>
    <scope>NUCLEOTIDE SEQUENCE [LARGE SCALE GENOMIC DNA]</scope>
    <source>
        <strain evidence="3 4">NRRL Y-11557</strain>
    </source>
</reference>
<name>A0A1E3QAR5_LIPST</name>
<dbReference type="STRING" id="675824.A0A1E3QAR5"/>